<feature type="domain" description="Thiolase C-terminal" evidence="6">
    <location>
        <begin position="271"/>
        <end position="392"/>
    </location>
</feature>
<evidence type="ECO:0000259" key="5">
    <source>
        <dbReference type="Pfam" id="PF00108"/>
    </source>
</evidence>
<evidence type="ECO:0000256" key="3">
    <source>
        <dbReference type="ARBA" id="ARBA00023315"/>
    </source>
</evidence>
<keyword evidence="8" id="KW-1185">Reference proteome</keyword>
<dbReference type="SUPFAM" id="SSF53901">
    <property type="entry name" value="Thiolase-like"/>
    <property type="match status" value="2"/>
</dbReference>
<dbReference type="PANTHER" id="PTHR43365:SF1">
    <property type="entry name" value="ACETYL-COA C-ACYLTRANSFERASE"/>
    <property type="match status" value="1"/>
</dbReference>
<evidence type="ECO:0000256" key="2">
    <source>
        <dbReference type="ARBA" id="ARBA00022679"/>
    </source>
</evidence>
<evidence type="ECO:0000256" key="1">
    <source>
        <dbReference type="ARBA" id="ARBA00010982"/>
    </source>
</evidence>
<dbReference type="Proteomes" id="UP000510682">
    <property type="component" value="Chromosome"/>
</dbReference>
<dbReference type="InterPro" id="IPR002155">
    <property type="entry name" value="Thiolase"/>
</dbReference>
<dbReference type="Gene3D" id="3.40.47.10">
    <property type="match status" value="1"/>
</dbReference>
<evidence type="ECO:0000313" key="8">
    <source>
        <dbReference type="Proteomes" id="UP000510682"/>
    </source>
</evidence>
<reference evidence="8" key="1">
    <citation type="submission" date="2020-07" db="EMBL/GenBank/DDBJ databases">
        <title>Description of Mycobacterium gordonae subsp. intergordonae subsp.nov. and Mycobacterium gordonae subsp. gordonae subsp. nov.</title>
        <authorList>
            <person name="Yu X."/>
        </authorList>
    </citation>
    <scope>NUCLEOTIDE SEQUENCE [LARGE SCALE GENOMIC DNA]</scope>
    <source>
        <strain evidence="8">24</strain>
    </source>
</reference>
<dbReference type="Pfam" id="PF02803">
    <property type="entry name" value="Thiolase_C"/>
    <property type="match status" value="1"/>
</dbReference>
<sequence>MSAITDAVVIDAVRSPMGTSATGGPLRLVHPTDLLAQVLSGLVNRVGIDPTEIEAVITACSAREAKHSPAIGRRVWHGAVTSQPLPATAIEVAGSSELATRIAVQGLLAGTYQVVIAAGIQSMCSAGARPRWQGSDPRTAKQFSCNAREANSAAIAAEAMAQRCGIAREELDAFALRSFDRAAAVNRAGEFNREVTPVRLRGEGNTECGISDEIATGEYLVRDHRSGEHRSFDARGGSDLQVNQAHAAPPADCVAAVLIMSEQRARELCLTPRARFRSFALVTAAPEFACAGTTKASLVAMDRAGVMAAQLDHVEVNEALAVVPLAWQAAVGVHPEFLNPRGGAIALGDAGPAAGVRQLTTMLTALEDTGGRFGLSVNWKLGGAAAAVIIERP</sequence>
<keyword evidence="2 4" id="KW-0808">Transferase</keyword>
<dbReference type="PANTHER" id="PTHR43365">
    <property type="entry name" value="BLR7806 PROTEIN"/>
    <property type="match status" value="1"/>
</dbReference>
<organism evidence="7 8">
    <name type="scientific">Mycobacterium vicinigordonae</name>
    <dbReference type="NCBI Taxonomy" id="1719132"/>
    <lineage>
        <taxon>Bacteria</taxon>
        <taxon>Bacillati</taxon>
        <taxon>Actinomycetota</taxon>
        <taxon>Actinomycetes</taxon>
        <taxon>Mycobacteriales</taxon>
        <taxon>Mycobacteriaceae</taxon>
        <taxon>Mycobacterium</taxon>
    </lineage>
</organism>
<dbReference type="GO" id="GO:0016747">
    <property type="term" value="F:acyltransferase activity, transferring groups other than amino-acyl groups"/>
    <property type="evidence" value="ECO:0007669"/>
    <property type="project" value="InterPro"/>
</dbReference>
<proteinExistence type="inferred from homology"/>
<reference evidence="8" key="3">
    <citation type="submission" date="2023-07" db="EMBL/GenBank/DDBJ databases">
        <title>Description of Mycobacterium gordonae subsp. intergordonae subsp.nov. and Mycobacterium gordonae subsp. gordonae subsp. nov.</title>
        <authorList>
            <person name="Huang H."/>
        </authorList>
    </citation>
    <scope>NUCLEOTIDE SEQUENCE [LARGE SCALE GENOMIC DNA]</scope>
    <source>
        <strain evidence="8">24</strain>
    </source>
</reference>
<dbReference type="Pfam" id="PF00108">
    <property type="entry name" value="Thiolase_N"/>
    <property type="match status" value="1"/>
</dbReference>
<name>A0A7D6E2M3_9MYCO</name>
<feature type="domain" description="Thiolase N-terminal" evidence="5">
    <location>
        <begin position="8"/>
        <end position="263"/>
    </location>
</feature>
<dbReference type="InterPro" id="IPR016039">
    <property type="entry name" value="Thiolase-like"/>
</dbReference>
<evidence type="ECO:0000259" key="6">
    <source>
        <dbReference type="Pfam" id="PF02803"/>
    </source>
</evidence>
<dbReference type="KEGG" id="mgor:H0P51_27760"/>
<dbReference type="PIRSF" id="PIRSF000429">
    <property type="entry name" value="Ac-CoA_Ac_transf"/>
    <property type="match status" value="1"/>
</dbReference>
<dbReference type="AlphaFoldDB" id="A0A7D6E2M3"/>
<keyword evidence="3 4" id="KW-0012">Acyltransferase</keyword>
<dbReference type="RefSeq" id="WP_180915960.1">
    <property type="nucleotide sequence ID" value="NZ_CP059165.1"/>
</dbReference>
<evidence type="ECO:0000313" key="7">
    <source>
        <dbReference type="EMBL" id="QLL07386.1"/>
    </source>
</evidence>
<accession>A0A7D6E2M3</accession>
<protein>
    <submittedName>
        <fullName evidence="7">Steroid 3-ketoacyl-CoA thiolase</fullName>
    </submittedName>
</protein>
<reference evidence="7 8" key="2">
    <citation type="submission" date="2020-07" db="EMBL/GenBank/DDBJ databases">
        <authorList>
            <person name="Yu X."/>
        </authorList>
    </citation>
    <scope>NUCLEOTIDE SEQUENCE [LARGE SCALE GENOMIC DNA]</scope>
    <source>
        <strain evidence="8">24</strain>
    </source>
</reference>
<gene>
    <name evidence="7" type="ORF">H0P51_27760</name>
</gene>
<dbReference type="InterPro" id="IPR020617">
    <property type="entry name" value="Thiolase_C"/>
</dbReference>
<dbReference type="InterPro" id="IPR020616">
    <property type="entry name" value="Thiolase_N"/>
</dbReference>
<evidence type="ECO:0000256" key="4">
    <source>
        <dbReference type="RuleBase" id="RU003557"/>
    </source>
</evidence>
<comment type="similarity">
    <text evidence="1 4">Belongs to the thiolase-like superfamily. Thiolase family.</text>
</comment>
<dbReference type="EMBL" id="CP059165">
    <property type="protein sequence ID" value="QLL07386.1"/>
    <property type="molecule type" value="Genomic_DNA"/>
</dbReference>